<protein>
    <recommendedName>
        <fullName evidence="3">Fatty acyl-AMP ligase FadD28 and polyketide synthase</fullName>
    </recommendedName>
</protein>
<dbReference type="STRING" id="1766.XA26_08970"/>
<dbReference type="Gene3D" id="3.30.559.10">
    <property type="entry name" value="Chloramphenicol acetyltransferase-like domain"/>
    <property type="match status" value="1"/>
</dbReference>
<sequence>MSNVLDLLDQTMYDINQATRSSTLLQCVWEYDHPIDIAGLQRFHGHIQRGRLSRCIARSPLPFGRSRWVKPENSSELEIVELARPREAFDDWLDEQVNRPLDSEHGPGWHLATVPFTNGGAGVSLVVSHCLADGVGLWQAMAEAALGQDDPINWPSAGSRGRWKAIRQDAGQTVRDIPAIGRAIVGAIRLGQQGRNAAGAATPPTTASPAPAETEESHLLPTATIFIDVDKWDACAHALSGTRNTLLVGLAARLAQRAGRVASDGSVVVTLPVNERTPGDTRANAIGGVRATVDPASATTDLRNIRAAVKQELIRHSQEPDPQQVLNALVPLMSERVLRAARGATRGNPFNLVGASNVGEVDPAAGRADGTDAAFFALRLHHLGVSASTLHRYGGVQTMLSGTVNGQFFISLISYLPGRANSNDELRLDLSTALKEFSLSGTFL</sequence>
<organism evidence="1 2">
    <name type="scientific">Mycolicibacterium fortuitum</name>
    <name type="common">Mycobacterium fortuitum</name>
    <dbReference type="NCBI Taxonomy" id="1766"/>
    <lineage>
        <taxon>Bacteria</taxon>
        <taxon>Bacillati</taxon>
        <taxon>Actinomycetota</taxon>
        <taxon>Actinomycetes</taxon>
        <taxon>Mycobacteriales</taxon>
        <taxon>Mycobacteriaceae</taxon>
        <taxon>Mycolicibacterium</taxon>
    </lineage>
</organism>
<dbReference type="AlphaFoldDB" id="A0A0N9Y612"/>
<dbReference type="KEGG" id="mft:XA26_08970"/>
<evidence type="ECO:0008006" key="3">
    <source>
        <dbReference type="Google" id="ProtNLM"/>
    </source>
</evidence>
<name>A0A0N9Y612_MYCFO</name>
<dbReference type="Proteomes" id="UP000057134">
    <property type="component" value="Chromosome"/>
</dbReference>
<dbReference type="EMBL" id="CP011269">
    <property type="protein sequence ID" value="ALI24757.1"/>
    <property type="molecule type" value="Genomic_DNA"/>
</dbReference>
<keyword evidence="2" id="KW-1185">Reference proteome</keyword>
<reference evidence="1 2" key="1">
    <citation type="journal article" date="2015" name="MBio">
        <title>Enzymatic Degradation of Phenazines Can Generate Energy and Protect Sensitive Organisms from Toxicity.</title>
        <authorList>
            <person name="Costa K.C."/>
            <person name="Bergkessel M."/>
            <person name="Saunders S."/>
            <person name="Korlach J."/>
            <person name="Newman D.K."/>
        </authorList>
    </citation>
    <scope>NUCLEOTIDE SEQUENCE [LARGE SCALE GENOMIC DNA]</scope>
    <source>
        <strain evidence="1 2">CT6</strain>
    </source>
</reference>
<evidence type="ECO:0000313" key="2">
    <source>
        <dbReference type="Proteomes" id="UP000057134"/>
    </source>
</evidence>
<gene>
    <name evidence="1" type="ORF">XA26_08970</name>
</gene>
<evidence type="ECO:0000313" key="1">
    <source>
        <dbReference type="EMBL" id="ALI24757.1"/>
    </source>
</evidence>
<accession>A0A0N9Y612</accession>
<proteinExistence type="predicted"/>
<dbReference type="PATRIC" id="fig|1766.6.peg.888"/>
<dbReference type="SUPFAM" id="SSF52777">
    <property type="entry name" value="CoA-dependent acyltransferases"/>
    <property type="match status" value="1"/>
</dbReference>
<dbReference type="RefSeq" id="WP_054601166.1">
    <property type="nucleotide sequence ID" value="NZ_CP011269.1"/>
</dbReference>
<dbReference type="InterPro" id="IPR023213">
    <property type="entry name" value="CAT-like_dom_sf"/>
</dbReference>